<sequence length="44" mass="4739">MCGLEPVVRKLRNDTSQPENAINGVTTECVITDGESALRGVHID</sequence>
<dbReference type="EMBL" id="FM954973">
    <property type="protein sequence ID" value="CAV26447.1"/>
    <property type="molecule type" value="Genomic_DNA"/>
</dbReference>
<evidence type="ECO:0000313" key="1">
    <source>
        <dbReference type="EMBL" id="CAV26447.1"/>
    </source>
</evidence>
<dbReference type="Proteomes" id="UP000009100">
    <property type="component" value="Chromosome 2"/>
</dbReference>
<accession>B7VRZ1</accession>
<organism evidence="1 2">
    <name type="scientific">Vibrio atlanticus (strain LGP32)</name>
    <name type="common">Vibrio splendidus (strain Mel32)</name>
    <dbReference type="NCBI Taxonomy" id="575788"/>
    <lineage>
        <taxon>Bacteria</taxon>
        <taxon>Pseudomonadati</taxon>
        <taxon>Pseudomonadota</taxon>
        <taxon>Gammaproteobacteria</taxon>
        <taxon>Vibrionales</taxon>
        <taxon>Vibrionaceae</taxon>
        <taxon>Vibrio</taxon>
    </lineage>
</organism>
<evidence type="ECO:0000313" key="2">
    <source>
        <dbReference type="Proteomes" id="UP000009100"/>
    </source>
</evidence>
<name>B7VRZ1_VIBA3</name>
<proteinExistence type="predicted"/>
<reference evidence="1 2" key="1">
    <citation type="submission" date="2009-02" db="EMBL/GenBank/DDBJ databases">
        <title>Vibrio splendidus str. LGP32 complete genome.</title>
        <authorList>
            <person name="Mazel D."/>
            <person name="Le Roux F."/>
        </authorList>
    </citation>
    <scope>NUCLEOTIDE SEQUENCE [LARGE SCALE GENOMIC DNA]</scope>
    <source>
        <strain evidence="1 2">LGP32</strain>
    </source>
</reference>
<protein>
    <submittedName>
        <fullName evidence="1">Uncharacterized protein</fullName>
    </submittedName>
</protein>
<dbReference type="AlphaFoldDB" id="B7VRZ1"/>
<dbReference type="KEGG" id="vsp:VS_II0740"/>
<dbReference type="HOGENOM" id="CLU_3223794_0_0_6"/>
<gene>
    <name evidence="1" type="ordered locus">VS_II0740</name>
</gene>